<organism evidence="6 7">
    <name type="scientific">Handroanthus impetiginosus</name>
    <dbReference type="NCBI Taxonomy" id="429701"/>
    <lineage>
        <taxon>Eukaryota</taxon>
        <taxon>Viridiplantae</taxon>
        <taxon>Streptophyta</taxon>
        <taxon>Embryophyta</taxon>
        <taxon>Tracheophyta</taxon>
        <taxon>Spermatophyta</taxon>
        <taxon>Magnoliopsida</taxon>
        <taxon>eudicotyledons</taxon>
        <taxon>Gunneridae</taxon>
        <taxon>Pentapetalae</taxon>
        <taxon>asterids</taxon>
        <taxon>lamiids</taxon>
        <taxon>Lamiales</taxon>
        <taxon>Bignoniaceae</taxon>
        <taxon>Crescentiina</taxon>
        <taxon>Tabebuia alliance</taxon>
        <taxon>Handroanthus</taxon>
    </lineage>
</organism>
<dbReference type="GO" id="GO:0005765">
    <property type="term" value="C:lysosomal membrane"/>
    <property type="evidence" value="ECO:0007669"/>
    <property type="project" value="UniProtKB-SubCell"/>
</dbReference>
<gene>
    <name evidence="6" type="ORF">CDL12_02793</name>
</gene>
<evidence type="ECO:0000256" key="5">
    <source>
        <dbReference type="SAM" id="MobiDB-lite"/>
    </source>
</evidence>
<feature type="compositionally biased region" description="Polar residues" evidence="5">
    <location>
        <begin position="162"/>
        <end position="174"/>
    </location>
</feature>
<evidence type="ECO:0000256" key="2">
    <source>
        <dbReference type="ARBA" id="ARBA00010463"/>
    </source>
</evidence>
<keyword evidence="3" id="KW-0472">Membrane</keyword>
<accession>A0A2G9I3W1</accession>
<feature type="region of interest" description="Disordered" evidence="5">
    <location>
        <begin position="257"/>
        <end position="284"/>
    </location>
</feature>
<comment type="similarity">
    <text evidence="2">Belongs to the BORCS8 family.</text>
</comment>
<keyword evidence="4" id="KW-0458">Lysosome</keyword>
<feature type="compositionally biased region" description="Basic and acidic residues" evidence="5">
    <location>
        <begin position="180"/>
        <end position="189"/>
    </location>
</feature>
<dbReference type="InterPro" id="IPR019320">
    <property type="entry name" value="BORCS8"/>
</dbReference>
<comment type="subcellular location">
    <subcellularLocation>
        <location evidence="1">Lysosome membrane</location>
    </subcellularLocation>
</comment>
<dbReference type="Pfam" id="PF10167">
    <property type="entry name" value="BORCS8"/>
    <property type="match status" value="1"/>
</dbReference>
<evidence type="ECO:0000256" key="1">
    <source>
        <dbReference type="ARBA" id="ARBA00004656"/>
    </source>
</evidence>
<dbReference type="STRING" id="429701.A0A2G9I3W1"/>
<feature type="region of interest" description="Disordered" evidence="5">
    <location>
        <begin position="162"/>
        <end position="189"/>
    </location>
</feature>
<protein>
    <submittedName>
        <fullName evidence="6">Uncharacterized protein</fullName>
    </submittedName>
</protein>
<dbReference type="OrthoDB" id="19830at2759"/>
<dbReference type="PANTHER" id="PTHR21146">
    <property type="entry name" value="MEF2B PROTEIN"/>
    <property type="match status" value="1"/>
</dbReference>
<reference evidence="7" key="1">
    <citation type="journal article" date="2018" name="Gigascience">
        <title>Genome assembly of the Pink Ipe (Handroanthus impetiginosus, Bignoniaceae), a highly valued, ecologically keystone Neotropical timber forest tree.</title>
        <authorList>
            <person name="Silva-Junior O.B."/>
            <person name="Grattapaglia D."/>
            <person name="Novaes E."/>
            <person name="Collevatti R.G."/>
        </authorList>
    </citation>
    <scope>NUCLEOTIDE SEQUENCE [LARGE SCALE GENOMIC DNA]</scope>
    <source>
        <strain evidence="7">cv. UFG-1</strain>
    </source>
</reference>
<evidence type="ECO:0000313" key="7">
    <source>
        <dbReference type="Proteomes" id="UP000231279"/>
    </source>
</evidence>
<dbReference type="PANTHER" id="PTHR21146:SF0">
    <property type="entry name" value="BLOC-1-RELATED COMPLEX SUBUNIT 8"/>
    <property type="match status" value="1"/>
</dbReference>
<dbReference type="AlphaFoldDB" id="A0A2G9I3W1"/>
<name>A0A2G9I3W1_9LAMI</name>
<keyword evidence="7" id="KW-1185">Reference proteome</keyword>
<sequence>MFNDEEPSAFKKMHDFSPVDGFMEISENLADMIKFIANEPSVGLFYVQQHTQNAVPNLLNIKNNVVEKSHETALHTEDLEDSITMVRSMKECGVPIADEMIRDIKKSLSIISTKQPKRGLIYNSSSSFLGRTSSWSPATWGRNSVYSHQDGEKSTGYLSSVFKSPKQQSNNSKQPQEDSTEARQSKNEKLLFNLRTVDAPLTISQAEAEDLPSPSEIGRELQEKAQLSKSSSHQKFLSLYENYDEFKADQEAKLEEWLGGTGNEEGSVSKKLDRGASAQPNSIP</sequence>
<dbReference type="EMBL" id="NKXS01000415">
    <property type="protein sequence ID" value="PIN24442.1"/>
    <property type="molecule type" value="Genomic_DNA"/>
</dbReference>
<comment type="caution">
    <text evidence="6">The sequence shown here is derived from an EMBL/GenBank/DDBJ whole genome shotgun (WGS) entry which is preliminary data.</text>
</comment>
<dbReference type="Proteomes" id="UP000231279">
    <property type="component" value="Unassembled WGS sequence"/>
</dbReference>
<evidence type="ECO:0000256" key="4">
    <source>
        <dbReference type="ARBA" id="ARBA00023228"/>
    </source>
</evidence>
<evidence type="ECO:0000256" key="3">
    <source>
        <dbReference type="ARBA" id="ARBA00023136"/>
    </source>
</evidence>
<proteinExistence type="inferred from homology"/>
<evidence type="ECO:0000313" key="6">
    <source>
        <dbReference type="EMBL" id="PIN24442.1"/>
    </source>
</evidence>